<dbReference type="EMBL" id="SSTE01008362">
    <property type="protein sequence ID" value="KAA0055952.1"/>
    <property type="molecule type" value="Genomic_DNA"/>
</dbReference>
<reference evidence="3 4" key="1">
    <citation type="submission" date="2019-08" db="EMBL/GenBank/DDBJ databases">
        <title>Draft genome sequences of two oriental melons (Cucumis melo L. var makuwa).</title>
        <authorList>
            <person name="Kwon S.-Y."/>
        </authorList>
    </citation>
    <scope>NUCLEOTIDE SEQUENCE [LARGE SCALE GENOMIC DNA]</scope>
    <source>
        <strain evidence="4">cv. Chang Bougi</strain>
        <strain evidence="3">cv. SW 3</strain>
        <tissue evidence="2">Leaf</tissue>
    </source>
</reference>
<accession>A0A5D3DXK4</accession>
<gene>
    <name evidence="2" type="ORF">E5676_scaffold289G00720</name>
    <name evidence="1" type="ORF">E6C27_scaffold319G00780</name>
</gene>
<evidence type="ECO:0000313" key="3">
    <source>
        <dbReference type="Proteomes" id="UP000321393"/>
    </source>
</evidence>
<name>A0A5D3DXK4_CUCMM</name>
<dbReference type="EMBL" id="SSTD01002353">
    <property type="protein sequence ID" value="TYK28158.1"/>
    <property type="molecule type" value="Genomic_DNA"/>
</dbReference>
<proteinExistence type="predicted"/>
<evidence type="ECO:0000313" key="4">
    <source>
        <dbReference type="Proteomes" id="UP000321947"/>
    </source>
</evidence>
<dbReference type="Proteomes" id="UP000321947">
    <property type="component" value="Unassembled WGS sequence"/>
</dbReference>
<protein>
    <submittedName>
        <fullName evidence="2">Uncharacterized protein</fullName>
    </submittedName>
</protein>
<organism evidence="2 4">
    <name type="scientific">Cucumis melo var. makuwa</name>
    <name type="common">Oriental melon</name>
    <dbReference type="NCBI Taxonomy" id="1194695"/>
    <lineage>
        <taxon>Eukaryota</taxon>
        <taxon>Viridiplantae</taxon>
        <taxon>Streptophyta</taxon>
        <taxon>Embryophyta</taxon>
        <taxon>Tracheophyta</taxon>
        <taxon>Spermatophyta</taxon>
        <taxon>Magnoliopsida</taxon>
        <taxon>eudicotyledons</taxon>
        <taxon>Gunneridae</taxon>
        <taxon>Pentapetalae</taxon>
        <taxon>rosids</taxon>
        <taxon>fabids</taxon>
        <taxon>Cucurbitales</taxon>
        <taxon>Cucurbitaceae</taxon>
        <taxon>Benincaseae</taxon>
        <taxon>Cucumis</taxon>
    </lineage>
</organism>
<evidence type="ECO:0000313" key="1">
    <source>
        <dbReference type="EMBL" id="KAA0055952.1"/>
    </source>
</evidence>
<dbReference type="AlphaFoldDB" id="A0A5D3DXK4"/>
<comment type="caution">
    <text evidence="2">The sequence shown here is derived from an EMBL/GenBank/DDBJ whole genome shotgun (WGS) entry which is preliminary data.</text>
</comment>
<evidence type="ECO:0000313" key="2">
    <source>
        <dbReference type="EMBL" id="TYK28158.1"/>
    </source>
</evidence>
<sequence length="82" mass="9188">MSHDQYLEKVLEHFNMSESEPISYPLSRHFKLSSNTEYKEKEDMSGKPVLVGYIDSDMVGDLDNNKSALGYLMTIAGGVVPC</sequence>
<dbReference type="Proteomes" id="UP000321393">
    <property type="component" value="Unassembled WGS sequence"/>
</dbReference>